<dbReference type="PANTHER" id="PTHR22642:SF2">
    <property type="entry name" value="PROTEIN LONG AFTER FAR-RED 3"/>
    <property type="match status" value="1"/>
</dbReference>
<name>A0ABT1RPY4_9FIRM</name>
<dbReference type="EMBL" id="JANFXK010000011">
    <property type="protein sequence ID" value="MCQ4637224.1"/>
    <property type="molecule type" value="Genomic_DNA"/>
</dbReference>
<dbReference type="SUPFAM" id="SSF51338">
    <property type="entry name" value="Composite domain of metallo-dependent hydrolases"/>
    <property type="match status" value="1"/>
</dbReference>
<dbReference type="PANTHER" id="PTHR22642">
    <property type="entry name" value="IMIDAZOLONEPROPIONASE"/>
    <property type="match status" value="1"/>
</dbReference>
<proteinExistence type="predicted"/>
<keyword evidence="3" id="KW-1185">Reference proteome</keyword>
<evidence type="ECO:0000313" key="2">
    <source>
        <dbReference type="EMBL" id="MCQ4637224.1"/>
    </source>
</evidence>
<dbReference type="Pfam" id="PF07969">
    <property type="entry name" value="Amidohydro_3"/>
    <property type="match status" value="1"/>
</dbReference>
<dbReference type="Gene3D" id="3.20.20.140">
    <property type="entry name" value="Metal-dependent hydrolases"/>
    <property type="match status" value="1"/>
</dbReference>
<dbReference type="SUPFAM" id="SSF51556">
    <property type="entry name" value="Metallo-dependent hydrolases"/>
    <property type="match status" value="1"/>
</dbReference>
<dbReference type="InterPro" id="IPR032466">
    <property type="entry name" value="Metal_Hydrolase"/>
</dbReference>
<feature type="domain" description="Amidohydrolase 3" evidence="1">
    <location>
        <begin position="53"/>
        <end position="560"/>
    </location>
</feature>
<gene>
    <name evidence="2" type="ORF">NE619_10870</name>
</gene>
<reference evidence="2 3" key="1">
    <citation type="submission" date="2022-06" db="EMBL/GenBank/DDBJ databases">
        <title>Isolation of gut microbiota from human fecal samples.</title>
        <authorList>
            <person name="Pamer E.G."/>
            <person name="Barat B."/>
            <person name="Waligurski E."/>
            <person name="Medina S."/>
            <person name="Paddock L."/>
            <person name="Mostad J."/>
        </authorList>
    </citation>
    <scope>NUCLEOTIDE SEQUENCE [LARGE SCALE GENOMIC DNA]</scope>
    <source>
        <strain evidence="2 3">SL.3.17</strain>
    </source>
</reference>
<organism evidence="2 3">
    <name type="scientific">Anaerovorax odorimutans</name>
    <dbReference type="NCBI Taxonomy" id="109327"/>
    <lineage>
        <taxon>Bacteria</taxon>
        <taxon>Bacillati</taxon>
        <taxon>Bacillota</taxon>
        <taxon>Clostridia</taxon>
        <taxon>Peptostreptococcales</taxon>
        <taxon>Anaerovoracaceae</taxon>
        <taxon>Anaerovorax</taxon>
    </lineage>
</organism>
<dbReference type="InterPro" id="IPR033932">
    <property type="entry name" value="YtcJ-like"/>
</dbReference>
<comment type="caution">
    <text evidence="2">The sequence shown here is derived from an EMBL/GenBank/DDBJ whole genome shotgun (WGS) entry which is preliminary data.</text>
</comment>
<protein>
    <submittedName>
        <fullName evidence="2">Amidohydrolase</fullName>
    </submittedName>
</protein>
<dbReference type="Proteomes" id="UP001524502">
    <property type="component" value="Unassembled WGS sequence"/>
</dbReference>
<evidence type="ECO:0000313" key="3">
    <source>
        <dbReference type="Proteomes" id="UP001524502"/>
    </source>
</evidence>
<dbReference type="RefSeq" id="WP_256132417.1">
    <property type="nucleotide sequence ID" value="NZ_JANFXK010000011.1"/>
</dbReference>
<sequence length="567" mass="63411">MKKADLLLKNASVYSIGTDGKRTKAETVAVAEGVIAAIGSEAETKEYIGDETQIIDCGGNTVLPGLCDAHCHASYSASAYAGCDLFGIYIQEDETDEDIIRKYLDRLKKFVDEHPDNEMIRGTGWVEANFNKGRYPNRHDIDKICNDRPVVLEAFSQHTLWVNTKALEAAGIDENTPDVKTGAFWREESGYPNGIFKEAEAMSLVKEGVPGYDYTVEQYKDSLLYYQREYANKYGVTLIQDCWHSDNAREAYKQLAEEGRLTIRARGVYFLEPGNSDADLAAYIERKGQDDVDDLFKIETIKTFAEGTFAMCEPYCEEFLKVNDLPEDYNGPLFWKDDKLTEAVRKTMEAGMDLHIHAMGDLSVKQSVKCIAAGQDAAGRTGRNVVAHLMLIKPEDVRLMGQQNIIGNCQPRWMVYDSDIKSMFDLIGEKRSLQAYPYRTFLDNDITVAFGTDFPVTPPPDTMHEIQCAMTRSVFPDAPDYRQFKGKVLGDEKPAALEEAVQSLSINGAYQMNLEDVTGSIEVGKSAEFAILDSNIEKTSIDEIYAIKVAKTIFKGKVVYENEKGGK</sequence>
<evidence type="ECO:0000259" key="1">
    <source>
        <dbReference type="Pfam" id="PF07969"/>
    </source>
</evidence>
<accession>A0ABT1RPY4</accession>
<dbReference type="Gene3D" id="3.10.310.70">
    <property type="match status" value="1"/>
</dbReference>
<dbReference type="InterPro" id="IPR013108">
    <property type="entry name" value="Amidohydro_3"/>
</dbReference>
<dbReference type="Gene3D" id="2.30.40.10">
    <property type="entry name" value="Urease, subunit C, domain 1"/>
    <property type="match status" value="1"/>
</dbReference>
<dbReference type="CDD" id="cd01300">
    <property type="entry name" value="YtcJ_like"/>
    <property type="match status" value="1"/>
</dbReference>
<dbReference type="InterPro" id="IPR011059">
    <property type="entry name" value="Metal-dep_hydrolase_composite"/>
</dbReference>